<comment type="catalytic activity">
    <reaction evidence="8">
        <text>adenosine + phosphate = alpha-D-ribose 1-phosphate + adenine</text>
        <dbReference type="Rhea" id="RHEA:27642"/>
        <dbReference type="ChEBI" id="CHEBI:16335"/>
        <dbReference type="ChEBI" id="CHEBI:16708"/>
        <dbReference type="ChEBI" id="CHEBI:43474"/>
        <dbReference type="ChEBI" id="CHEBI:57720"/>
        <dbReference type="EC" id="2.4.2.1"/>
    </reaction>
    <physiologicalReaction direction="left-to-right" evidence="8">
        <dbReference type="Rhea" id="RHEA:27643"/>
    </physiologicalReaction>
</comment>
<evidence type="ECO:0000256" key="9">
    <source>
        <dbReference type="ARBA" id="ARBA00049893"/>
    </source>
</evidence>
<dbReference type="InterPro" id="IPR003730">
    <property type="entry name" value="Cu_polyphenol_OxRdtase"/>
</dbReference>
<accession>A0ABV2CQD2</accession>
<dbReference type="CDD" id="cd16833">
    <property type="entry name" value="YfiH"/>
    <property type="match status" value="1"/>
</dbReference>
<sequence>MSLELITPDWPAPARVKALSTTRLGGLSGGSYASLNLAAHVGDVAGDVERNRAILGERLPMEPLWLEQVHGATVVNAASTCPGAQADASVARMAWRICSVMTADCLPVLFCDEAGTAVGAAHAGWRGLAAGVLENTVQAMKVPAGSVLAWLGPAISQAAFEVGDEVREAFIGHLPETAVAFLPGREKGKWQADLYQLARIRLAAIGVVRLYGGTRCTFRESGVFFSARRDGTRSGRQASMIWLE</sequence>
<evidence type="ECO:0000256" key="4">
    <source>
        <dbReference type="ARBA" id="ARBA00022723"/>
    </source>
</evidence>
<keyword evidence="4" id="KW-0479">Metal-binding</keyword>
<dbReference type="PANTHER" id="PTHR30616:SF2">
    <property type="entry name" value="PURINE NUCLEOSIDE PHOSPHORYLASE LACC1"/>
    <property type="match status" value="1"/>
</dbReference>
<evidence type="ECO:0000256" key="8">
    <source>
        <dbReference type="ARBA" id="ARBA00048968"/>
    </source>
</evidence>
<evidence type="ECO:0000256" key="1">
    <source>
        <dbReference type="ARBA" id="ARBA00000553"/>
    </source>
</evidence>
<dbReference type="InterPro" id="IPR011324">
    <property type="entry name" value="Cytotoxic_necrot_fac-like_cat"/>
</dbReference>
<comment type="catalytic activity">
    <reaction evidence="9">
        <text>S-methyl-5'-thioadenosine + phosphate = 5-(methylsulfanyl)-alpha-D-ribose 1-phosphate + adenine</text>
        <dbReference type="Rhea" id="RHEA:11852"/>
        <dbReference type="ChEBI" id="CHEBI:16708"/>
        <dbReference type="ChEBI" id="CHEBI:17509"/>
        <dbReference type="ChEBI" id="CHEBI:43474"/>
        <dbReference type="ChEBI" id="CHEBI:58533"/>
        <dbReference type="EC" id="2.4.2.28"/>
    </reaction>
    <physiologicalReaction direction="left-to-right" evidence="9">
        <dbReference type="Rhea" id="RHEA:11853"/>
    </physiologicalReaction>
</comment>
<dbReference type="EMBL" id="JBEWLZ010000004">
    <property type="protein sequence ID" value="MET1490028.1"/>
    <property type="molecule type" value="Genomic_DNA"/>
</dbReference>
<evidence type="ECO:0000313" key="12">
    <source>
        <dbReference type="Proteomes" id="UP001548590"/>
    </source>
</evidence>
<evidence type="ECO:0000313" key="11">
    <source>
        <dbReference type="EMBL" id="MET1490028.1"/>
    </source>
</evidence>
<evidence type="ECO:0000256" key="6">
    <source>
        <dbReference type="ARBA" id="ARBA00022833"/>
    </source>
</evidence>
<name>A0ABV2CQD2_9RHOO</name>
<dbReference type="InterPro" id="IPR038371">
    <property type="entry name" value="Cu_polyphenol_OxRdtase_sf"/>
</dbReference>
<dbReference type="RefSeq" id="WP_353978381.1">
    <property type="nucleotide sequence ID" value="NZ_JBEWLZ010000004.1"/>
</dbReference>
<dbReference type="NCBIfam" id="TIGR00726">
    <property type="entry name" value="peptidoglycan editing factor PgeF"/>
    <property type="match status" value="1"/>
</dbReference>
<evidence type="ECO:0000256" key="5">
    <source>
        <dbReference type="ARBA" id="ARBA00022801"/>
    </source>
</evidence>
<dbReference type="Proteomes" id="UP001548590">
    <property type="component" value="Unassembled WGS sequence"/>
</dbReference>
<dbReference type="Pfam" id="PF02578">
    <property type="entry name" value="Cu-oxidase_4"/>
    <property type="match status" value="1"/>
</dbReference>
<keyword evidence="6" id="KW-0862">Zinc</keyword>
<keyword evidence="3" id="KW-0808">Transferase</keyword>
<keyword evidence="12" id="KW-1185">Reference proteome</keyword>
<protein>
    <recommendedName>
        <fullName evidence="10">Purine nucleoside phosphorylase</fullName>
    </recommendedName>
</protein>
<organism evidence="11 12">
    <name type="scientific">Uliginosibacterium paludis</name>
    <dbReference type="NCBI Taxonomy" id="1615952"/>
    <lineage>
        <taxon>Bacteria</taxon>
        <taxon>Pseudomonadati</taxon>
        <taxon>Pseudomonadota</taxon>
        <taxon>Betaproteobacteria</taxon>
        <taxon>Rhodocyclales</taxon>
        <taxon>Zoogloeaceae</taxon>
        <taxon>Uliginosibacterium</taxon>
    </lineage>
</organism>
<dbReference type="Gene3D" id="3.60.140.10">
    <property type="entry name" value="CNF1/YfiH-like putative cysteine hydrolases"/>
    <property type="match status" value="1"/>
</dbReference>
<dbReference type="SUPFAM" id="SSF64438">
    <property type="entry name" value="CNF1/YfiH-like putative cysteine hydrolases"/>
    <property type="match status" value="1"/>
</dbReference>
<comment type="similarity">
    <text evidence="2 10">Belongs to the purine nucleoside phosphorylase YfiH/LACC1 family.</text>
</comment>
<evidence type="ECO:0000256" key="3">
    <source>
        <dbReference type="ARBA" id="ARBA00022679"/>
    </source>
</evidence>
<comment type="catalytic activity">
    <reaction evidence="7">
        <text>adenosine + H2O + H(+) = inosine + NH4(+)</text>
        <dbReference type="Rhea" id="RHEA:24408"/>
        <dbReference type="ChEBI" id="CHEBI:15377"/>
        <dbReference type="ChEBI" id="CHEBI:15378"/>
        <dbReference type="ChEBI" id="CHEBI:16335"/>
        <dbReference type="ChEBI" id="CHEBI:17596"/>
        <dbReference type="ChEBI" id="CHEBI:28938"/>
        <dbReference type="EC" id="3.5.4.4"/>
    </reaction>
    <physiologicalReaction direction="left-to-right" evidence="7">
        <dbReference type="Rhea" id="RHEA:24409"/>
    </physiologicalReaction>
</comment>
<keyword evidence="5" id="KW-0378">Hydrolase</keyword>
<gene>
    <name evidence="11" type="primary">pgeF</name>
    <name evidence="11" type="ORF">ABVT11_09335</name>
</gene>
<evidence type="ECO:0000256" key="7">
    <source>
        <dbReference type="ARBA" id="ARBA00047989"/>
    </source>
</evidence>
<dbReference type="PANTHER" id="PTHR30616">
    <property type="entry name" value="UNCHARACTERIZED PROTEIN YFIH"/>
    <property type="match status" value="1"/>
</dbReference>
<proteinExistence type="inferred from homology"/>
<evidence type="ECO:0000256" key="2">
    <source>
        <dbReference type="ARBA" id="ARBA00007353"/>
    </source>
</evidence>
<comment type="catalytic activity">
    <reaction evidence="1">
        <text>inosine + phosphate = alpha-D-ribose 1-phosphate + hypoxanthine</text>
        <dbReference type="Rhea" id="RHEA:27646"/>
        <dbReference type="ChEBI" id="CHEBI:17368"/>
        <dbReference type="ChEBI" id="CHEBI:17596"/>
        <dbReference type="ChEBI" id="CHEBI:43474"/>
        <dbReference type="ChEBI" id="CHEBI:57720"/>
        <dbReference type="EC" id="2.4.2.1"/>
    </reaction>
    <physiologicalReaction direction="left-to-right" evidence="1">
        <dbReference type="Rhea" id="RHEA:27647"/>
    </physiologicalReaction>
</comment>
<evidence type="ECO:0000256" key="10">
    <source>
        <dbReference type="RuleBase" id="RU361274"/>
    </source>
</evidence>
<comment type="caution">
    <text evidence="11">The sequence shown here is derived from an EMBL/GenBank/DDBJ whole genome shotgun (WGS) entry which is preliminary data.</text>
</comment>
<reference evidence="11 12" key="1">
    <citation type="submission" date="2024-07" db="EMBL/GenBank/DDBJ databases">
        <title>Uliginosibacterium paludis KCTC:42655.</title>
        <authorList>
            <person name="Kim M.K."/>
        </authorList>
    </citation>
    <scope>NUCLEOTIDE SEQUENCE [LARGE SCALE GENOMIC DNA]</scope>
    <source>
        <strain evidence="11 12">KCTC 42655</strain>
    </source>
</reference>